<sequence length="57" mass="6464">MKKLITLITTFVTDYKKSANQYGTARLAVYEGLMQSKDVDLLNNYKYQHGSPANSPH</sequence>
<evidence type="ECO:0000313" key="1">
    <source>
        <dbReference type="EMBL" id="WVX81701.1"/>
    </source>
</evidence>
<dbReference type="RefSeq" id="WP_338450612.1">
    <property type="nucleotide sequence ID" value="NZ_CP137640.1"/>
</dbReference>
<dbReference type="Proteomes" id="UP001357223">
    <property type="component" value="Chromosome"/>
</dbReference>
<organism evidence="1 2">
    <name type="scientific">Niallia oryzisoli</name>
    <dbReference type="NCBI Taxonomy" id="1737571"/>
    <lineage>
        <taxon>Bacteria</taxon>
        <taxon>Bacillati</taxon>
        <taxon>Bacillota</taxon>
        <taxon>Bacilli</taxon>
        <taxon>Bacillales</taxon>
        <taxon>Bacillaceae</taxon>
        <taxon>Niallia</taxon>
    </lineage>
</organism>
<proteinExistence type="predicted"/>
<keyword evidence="2" id="KW-1185">Reference proteome</keyword>
<accession>A0ABZ2CD79</accession>
<reference evidence="1 2" key="1">
    <citation type="submission" date="2023-10" db="EMBL/GenBank/DDBJ databases">
        <title>Niallia locisalis sp.nov. isolated from a salt pond sample.</title>
        <authorList>
            <person name="Li X.-J."/>
            <person name="Dong L."/>
        </authorList>
    </citation>
    <scope>NUCLEOTIDE SEQUENCE [LARGE SCALE GENOMIC DNA]</scope>
    <source>
        <strain evidence="1 2">DSM 29761</strain>
    </source>
</reference>
<dbReference type="EMBL" id="CP137640">
    <property type="protein sequence ID" value="WVX81701.1"/>
    <property type="molecule type" value="Genomic_DNA"/>
</dbReference>
<evidence type="ECO:0000313" key="2">
    <source>
        <dbReference type="Proteomes" id="UP001357223"/>
    </source>
</evidence>
<name>A0ABZ2CD79_9BACI</name>
<gene>
    <name evidence="1" type="ORF">R4Z09_01245</name>
</gene>
<protein>
    <submittedName>
        <fullName evidence="1">Uncharacterized protein</fullName>
    </submittedName>
</protein>